<evidence type="ECO:0000259" key="1">
    <source>
        <dbReference type="PROSITE" id="PS51704"/>
    </source>
</evidence>
<organism evidence="2 3">
    <name type="scientific">Piscinibacter sakaiensis</name>
    <name type="common">Ideonella sakaiensis</name>
    <dbReference type="NCBI Taxonomy" id="1547922"/>
    <lineage>
        <taxon>Bacteria</taxon>
        <taxon>Pseudomonadati</taxon>
        <taxon>Pseudomonadota</taxon>
        <taxon>Betaproteobacteria</taxon>
        <taxon>Burkholderiales</taxon>
        <taxon>Sphaerotilaceae</taxon>
        <taxon>Piscinibacter</taxon>
    </lineage>
</organism>
<dbReference type="PANTHER" id="PTHR46211">
    <property type="entry name" value="GLYCEROPHOSPHORYL DIESTER PHOSPHODIESTERASE"/>
    <property type="match status" value="1"/>
</dbReference>
<protein>
    <submittedName>
        <fullName evidence="2">Glycerophosphoryl diester phosphodiesterase</fullName>
        <ecNumber evidence="2">3.1.4.46</ecNumber>
    </submittedName>
</protein>
<reference evidence="3" key="1">
    <citation type="submission" date="2015-07" db="EMBL/GenBank/DDBJ databases">
        <title>Discovery of a poly(ethylene terephthalate assimilation.</title>
        <authorList>
            <person name="Yoshida S."/>
            <person name="Hiraga K."/>
            <person name="Takehana T."/>
            <person name="Taniguchi I."/>
            <person name="Yamaji H."/>
            <person name="Maeda Y."/>
            <person name="Toyohara K."/>
            <person name="Miyamoto K."/>
            <person name="Kimura Y."/>
            <person name="Oda K."/>
        </authorList>
    </citation>
    <scope>NUCLEOTIDE SEQUENCE [LARGE SCALE GENOMIC DNA]</scope>
    <source>
        <strain evidence="3">NBRC 110686 / TISTR 2288 / 201-F6</strain>
    </source>
</reference>
<name>A0A0K8NTC4_PISS1</name>
<dbReference type="Proteomes" id="UP000037660">
    <property type="component" value="Unassembled WGS sequence"/>
</dbReference>
<dbReference type="RefSeq" id="WP_054017813.1">
    <property type="nucleotide sequence ID" value="NZ_BBYR01000001.1"/>
</dbReference>
<dbReference type="AlphaFoldDB" id="A0A0K8NTC4"/>
<dbReference type="EC" id="3.1.4.46" evidence="2"/>
<proteinExistence type="predicted"/>
<dbReference type="PROSITE" id="PS51318">
    <property type="entry name" value="TAT"/>
    <property type="match status" value="1"/>
</dbReference>
<dbReference type="InterPro" id="IPR017946">
    <property type="entry name" value="PLC-like_Pdiesterase_TIM-brl"/>
</dbReference>
<dbReference type="InterPro" id="IPR030395">
    <property type="entry name" value="GP_PDE_dom"/>
</dbReference>
<feature type="domain" description="GP-PDE" evidence="1">
    <location>
        <begin position="56"/>
        <end position="338"/>
    </location>
</feature>
<dbReference type="STRING" id="1547922.ISF6_0093"/>
<keyword evidence="3" id="KW-1185">Reference proteome</keyword>
<dbReference type="GO" id="GO:0008889">
    <property type="term" value="F:glycerophosphodiester phosphodiesterase activity"/>
    <property type="evidence" value="ECO:0007669"/>
    <property type="project" value="UniProtKB-EC"/>
</dbReference>
<gene>
    <name evidence="2" type="ORF">ISF6_0093</name>
</gene>
<reference evidence="2 3" key="2">
    <citation type="journal article" date="2016" name="Science">
        <title>A bacterium that degrades and assimilates poly(ethylene terephthalate).</title>
        <authorList>
            <person name="Yoshida S."/>
            <person name="Hiraga K."/>
            <person name="Takehana T."/>
            <person name="Taniguchi I."/>
            <person name="Yamaji H."/>
            <person name="Maeda Y."/>
            <person name="Toyohara K."/>
            <person name="Miyamoto K."/>
            <person name="Kimura Y."/>
            <person name="Oda K."/>
        </authorList>
    </citation>
    <scope>NUCLEOTIDE SEQUENCE [LARGE SCALE GENOMIC DNA]</scope>
    <source>
        <strain evidence="3">NBRC 110686 / TISTR 2288 / 201-F6</strain>
    </source>
</reference>
<dbReference type="InterPro" id="IPR006311">
    <property type="entry name" value="TAT_signal"/>
</dbReference>
<dbReference type="Gene3D" id="3.20.20.190">
    <property type="entry name" value="Phosphatidylinositol (PI) phosphodiesterase"/>
    <property type="match status" value="1"/>
</dbReference>
<dbReference type="EMBL" id="BBYR01000001">
    <property type="protein sequence ID" value="GAP33647.1"/>
    <property type="molecule type" value="Genomic_DNA"/>
</dbReference>
<dbReference type="PANTHER" id="PTHR46211:SF1">
    <property type="entry name" value="GLYCEROPHOSPHODIESTER PHOSPHODIESTERASE, CYTOPLASMIC"/>
    <property type="match status" value="1"/>
</dbReference>
<dbReference type="Pfam" id="PF03009">
    <property type="entry name" value="GDPD"/>
    <property type="match status" value="1"/>
</dbReference>
<dbReference type="SUPFAM" id="SSF51695">
    <property type="entry name" value="PLC-like phosphodiesterases"/>
    <property type="match status" value="1"/>
</dbReference>
<comment type="caution">
    <text evidence="2">The sequence shown here is derived from an EMBL/GenBank/DDBJ whole genome shotgun (WGS) entry which is preliminary data.</text>
</comment>
<accession>A0A0K8NTC4</accession>
<evidence type="ECO:0000313" key="3">
    <source>
        <dbReference type="Proteomes" id="UP000037660"/>
    </source>
</evidence>
<sequence>MAGPAAGRRQLLRQAALGSATLVLRRGPGPAAVAALALPALGGCALGGDSAARPRPLVIAHRGASGYRPEHTLAGYALAIEMGADLIEPDLQRSRDGVLVAMHDDTLQRTTDATERYPARNGAWRVADFDFAELRRLRVRPTGSATTGGLAADDPALRIPSFDEVAELARAAPRPVGLYPELKPADEAMVGLLVAALRRHGLARQADGQVHVQSFHDGALRAFVVAQRAAGLAATPVLLGTPGRSADGRLQLRVAGGRWLALDALDPAVQGLGVAIAQRTLPLDAAWVSGAQARGLRLHGWTFAQADPTLAAAEYARFLAMGLDGLFSNYPDLAVAAVARRTGGRSDRAARVTRGPADGP</sequence>
<evidence type="ECO:0000313" key="2">
    <source>
        <dbReference type="EMBL" id="GAP33647.1"/>
    </source>
</evidence>
<keyword evidence="2" id="KW-0378">Hydrolase</keyword>
<dbReference type="GO" id="GO:0006629">
    <property type="term" value="P:lipid metabolic process"/>
    <property type="evidence" value="ECO:0007669"/>
    <property type="project" value="InterPro"/>
</dbReference>
<dbReference type="PROSITE" id="PS51704">
    <property type="entry name" value="GP_PDE"/>
    <property type="match status" value="1"/>
</dbReference>